<dbReference type="Proteomes" id="UP000297245">
    <property type="component" value="Unassembled WGS sequence"/>
</dbReference>
<evidence type="ECO:0008006" key="3">
    <source>
        <dbReference type="Google" id="ProtNLM"/>
    </source>
</evidence>
<protein>
    <recommendedName>
        <fullName evidence="3">S-adenosyl-L-methionine-dependent methyltransferase</fullName>
    </recommendedName>
</protein>
<dbReference type="PANTHER" id="PTHR45036">
    <property type="entry name" value="METHYLTRANSFERASE LIKE 7B"/>
    <property type="match status" value="1"/>
</dbReference>
<evidence type="ECO:0000313" key="2">
    <source>
        <dbReference type="Proteomes" id="UP000297245"/>
    </source>
</evidence>
<dbReference type="EMBL" id="ML179126">
    <property type="protein sequence ID" value="THU98986.1"/>
    <property type="molecule type" value="Genomic_DNA"/>
</dbReference>
<dbReference type="InterPro" id="IPR029063">
    <property type="entry name" value="SAM-dependent_MTases_sf"/>
</dbReference>
<dbReference type="AlphaFoldDB" id="A0A4S8M9B6"/>
<keyword evidence="2" id="KW-1185">Reference proteome</keyword>
<dbReference type="Pfam" id="PF13489">
    <property type="entry name" value="Methyltransf_23"/>
    <property type="match status" value="1"/>
</dbReference>
<sequence>MKLSNAFAVFTDLRSAIKAAFWPTLRAIFARPSLLFRPSLLSQTFMANVWLVFAGPTDEGGRAVKQGLITANAYGTVLDIGAGLGHTIAYLDHTKVTRYVALEPSVSLHEGIRQTANNAGYTESDGSLVILSCGAGDTLTILEVLNNTPVDTMISILVACSVPSAENTFHQLFRDVLCPGGQFLFYEHVLSPRADVAWWQRLWTPLWALFFDGCRLDVPSHLWFENMRDSDTGGQEISMWKDGQRWGKPGEDEENLWWHQAGRYVKHT</sequence>
<gene>
    <name evidence="1" type="ORF">K435DRAFT_659871</name>
</gene>
<dbReference type="Gene3D" id="3.40.50.150">
    <property type="entry name" value="Vaccinia Virus protein VP39"/>
    <property type="match status" value="1"/>
</dbReference>
<name>A0A4S8M9B6_DENBC</name>
<evidence type="ECO:0000313" key="1">
    <source>
        <dbReference type="EMBL" id="THU98986.1"/>
    </source>
</evidence>
<reference evidence="1 2" key="1">
    <citation type="journal article" date="2019" name="Nat. Ecol. Evol.">
        <title>Megaphylogeny resolves global patterns of mushroom evolution.</title>
        <authorList>
            <person name="Varga T."/>
            <person name="Krizsan K."/>
            <person name="Foldi C."/>
            <person name="Dima B."/>
            <person name="Sanchez-Garcia M."/>
            <person name="Sanchez-Ramirez S."/>
            <person name="Szollosi G.J."/>
            <person name="Szarkandi J.G."/>
            <person name="Papp V."/>
            <person name="Albert L."/>
            <person name="Andreopoulos W."/>
            <person name="Angelini C."/>
            <person name="Antonin V."/>
            <person name="Barry K.W."/>
            <person name="Bougher N.L."/>
            <person name="Buchanan P."/>
            <person name="Buyck B."/>
            <person name="Bense V."/>
            <person name="Catcheside P."/>
            <person name="Chovatia M."/>
            <person name="Cooper J."/>
            <person name="Damon W."/>
            <person name="Desjardin D."/>
            <person name="Finy P."/>
            <person name="Geml J."/>
            <person name="Haridas S."/>
            <person name="Hughes K."/>
            <person name="Justo A."/>
            <person name="Karasinski D."/>
            <person name="Kautmanova I."/>
            <person name="Kiss B."/>
            <person name="Kocsube S."/>
            <person name="Kotiranta H."/>
            <person name="LaButti K.M."/>
            <person name="Lechner B.E."/>
            <person name="Liimatainen K."/>
            <person name="Lipzen A."/>
            <person name="Lukacs Z."/>
            <person name="Mihaltcheva S."/>
            <person name="Morgado L.N."/>
            <person name="Niskanen T."/>
            <person name="Noordeloos M.E."/>
            <person name="Ohm R.A."/>
            <person name="Ortiz-Santana B."/>
            <person name="Ovrebo C."/>
            <person name="Racz N."/>
            <person name="Riley R."/>
            <person name="Savchenko A."/>
            <person name="Shiryaev A."/>
            <person name="Soop K."/>
            <person name="Spirin V."/>
            <person name="Szebenyi C."/>
            <person name="Tomsovsky M."/>
            <person name="Tulloss R.E."/>
            <person name="Uehling J."/>
            <person name="Grigoriev I.V."/>
            <person name="Vagvolgyi C."/>
            <person name="Papp T."/>
            <person name="Martin F.M."/>
            <person name="Miettinen O."/>
            <person name="Hibbett D.S."/>
            <person name="Nagy L.G."/>
        </authorList>
    </citation>
    <scope>NUCLEOTIDE SEQUENCE [LARGE SCALE GENOMIC DNA]</scope>
    <source>
        <strain evidence="1 2">CBS 962.96</strain>
    </source>
</reference>
<dbReference type="OrthoDB" id="540004at2759"/>
<dbReference type="CDD" id="cd02440">
    <property type="entry name" value="AdoMet_MTases"/>
    <property type="match status" value="1"/>
</dbReference>
<accession>A0A4S8M9B6</accession>
<organism evidence="1 2">
    <name type="scientific">Dendrothele bispora (strain CBS 962.96)</name>
    <dbReference type="NCBI Taxonomy" id="1314807"/>
    <lineage>
        <taxon>Eukaryota</taxon>
        <taxon>Fungi</taxon>
        <taxon>Dikarya</taxon>
        <taxon>Basidiomycota</taxon>
        <taxon>Agaricomycotina</taxon>
        <taxon>Agaricomycetes</taxon>
        <taxon>Agaricomycetidae</taxon>
        <taxon>Agaricales</taxon>
        <taxon>Agaricales incertae sedis</taxon>
        <taxon>Dendrothele</taxon>
    </lineage>
</organism>
<proteinExistence type="predicted"/>
<dbReference type="SUPFAM" id="SSF53335">
    <property type="entry name" value="S-adenosyl-L-methionine-dependent methyltransferases"/>
    <property type="match status" value="1"/>
</dbReference>
<dbReference type="PANTHER" id="PTHR45036:SF1">
    <property type="entry name" value="METHYLTRANSFERASE LIKE 7A"/>
    <property type="match status" value="1"/>
</dbReference>
<dbReference type="InterPro" id="IPR052356">
    <property type="entry name" value="Thiol_S-MT"/>
</dbReference>